<proteinExistence type="predicted"/>
<accession>A0A5B9MPI8</accession>
<sequence length="200" mass="22003">MDTAPIASPVGGPLNPAGGPLNEDHYRELLAATSLIRPVRRASRVATFNGWTVGVIAALSLPFAFFGLDGVAITVGLSTVCGLEFWGRRKLLRFDPAGAIWLGWNQVGFLALIVAYCLWMLLGDVPDIRANPELSRLLGSDGQQLYQALNLTVYGSVIVLSVIFQGGNAIYYFTRRRYLIAYQQQTAPWVREFFKIIPVV</sequence>
<organism evidence="2 3">
    <name type="scientific">Stieleria maiorica</name>
    <dbReference type="NCBI Taxonomy" id="2795974"/>
    <lineage>
        <taxon>Bacteria</taxon>
        <taxon>Pseudomonadati</taxon>
        <taxon>Planctomycetota</taxon>
        <taxon>Planctomycetia</taxon>
        <taxon>Pirellulales</taxon>
        <taxon>Pirellulaceae</taxon>
        <taxon>Stieleria</taxon>
    </lineage>
</organism>
<dbReference type="RefSeq" id="WP_147869984.1">
    <property type="nucleotide sequence ID" value="NZ_CP036264.1"/>
</dbReference>
<reference evidence="2 3" key="1">
    <citation type="submission" date="2019-02" db="EMBL/GenBank/DDBJ databases">
        <title>Planctomycetal bacteria perform biofilm scaping via a novel small molecule.</title>
        <authorList>
            <person name="Jeske O."/>
            <person name="Boedeker C."/>
            <person name="Wiegand S."/>
            <person name="Breitling P."/>
            <person name="Kallscheuer N."/>
            <person name="Jogler M."/>
            <person name="Rohde M."/>
            <person name="Petersen J."/>
            <person name="Medema M.H."/>
            <person name="Surup F."/>
            <person name="Jogler C."/>
        </authorList>
    </citation>
    <scope>NUCLEOTIDE SEQUENCE [LARGE SCALE GENOMIC DNA]</scope>
    <source>
        <strain evidence="2 3">Mal15</strain>
    </source>
</reference>
<feature type="transmembrane region" description="Helical" evidence="1">
    <location>
        <begin position="99"/>
        <end position="122"/>
    </location>
</feature>
<name>A0A5B9MPI8_9BACT</name>
<keyword evidence="1" id="KW-0472">Membrane</keyword>
<feature type="transmembrane region" description="Helical" evidence="1">
    <location>
        <begin position="45"/>
        <end position="65"/>
    </location>
</feature>
<keyword evidence="1" id="KW-0812">Transmembrane</keyword>
<evidence type="ECO:0000313" key="2">
    <source>
        <dbReference type="EMBL" id="QEG00808.1"/>
    </source>
</evidence>
<gene>
    <name evidence="2" type="ORF">Mal15_48800</name>
</gene>
<evidence type="ECO:0000313" key="3">
    <source>
        <dbReference type="Proteomes" id="UP000321353"/>
    </source>
</evidence>
<protein>
    <submittedName>
        <fullName evidence="2">Uncharacterized protein</fullName>
    </submittedName>
</protein>
<keyword evidence="1" id="KW-1133">Transmembrane helix</keyword>
<dbReference type="AlphaFoldDB" id="A0A5B9MPI8"/>
<dbReference type="KEGG" id="smam:Mal15_48800"/>
<evidence type="ECO:0000256" key="1">
    <source>
        <dbReference type="SAM" id="Phobius"/>
    </source>
</evidence>
<feature type="transmembrane region" description="Helical" evidence="1">
    <location>
        <begin position="71"/>
        <end position="87"/>
    </location>
</feature>
<feature type="transmembrane region" description="Helical" evidence="1">
    <location>
        <begin position="151"/>
        <end position="173"/>
    </location>
</feature>
<dbReference type="Proteomes" id="UP000321353">
    <property type="component" value="Chromosome"/>
</dbReference>
<keyword evidence="3" id="KW-1185">Reference proteome</keyword>
<dbReference type="EMBL" id="CP036264">
    <property type="protein sequence ID" value="QEG00808.1"/>
    <property type="molecule type" value="Genomic_DNA"/>
</dbReference>